<dbReference type="RefSeq" id="WP_136572774.1">
    <property type="nucleotide sequence ID" value="NZ_STFG01000004.1"/>
</dbReference>
<dbReference type="OrthoDB" id="5297048at2"/>
<accession>A0A4V4GS01</accession>
<organism evidence="1 2">
    <name type="scientific">Lampropedia puyangensis</name>
    <dbReference type="NCBI Taxonomy" id="1330072"/>
    <lineage>
        <taxon>Bacteria</taxon>
        <taxon>Pseudomonadati</taxon>
        <taxon>Pseudomonadota</taxon>
        <taxon>Betaproteobacteria</taxon>
        <taxon>Burkholderiales</taxon>
        <taxon>Comamonadaceae</taxon>
        <taxon>Lampropedia</taxon>
    </lineage>
</organism>
<proteinExistence type="predicted"/>
<keyword evidence="2" id="KW-1185">Reference proteome</keyword>
<name>A0A4V4GS01_9BURK</name>
<evidence type="ECO:0000313" key="2">
    <source>
        <dbReference type="Proteomes" id="UP000308917"/>
    </source>
</evidence>
<dbReference type="AlphaFoldDB" id="A0A4V4GS01"/>
<evidence type="ECO:0000313" key="1">
    <source>
        <dbReference type="EMBL" id="THU03666.1"/>
    </source>
</evidence>
<protein>
    <submittedName>
        <fullName evidence="1">Uncharacterized protein</fullName>
    </submittedName>
</protein>
<gene>
    <name evidence="1" type="ORF">E9531_05610</name>
</gene>
<dbReference type="Proteomes" id="UP000308917">
    <property type="component" value="Unassembled WGS sequence"/>
</dbReference>
<sequence length="101" mass="10850">MQNIVVVQLSADQELQLLAHSNPSPLEARQWLDEQFVALDCEPLRASGKVLIADKVLAIAATASSSLWADEAWAQQFAASTLAAFGKPVVKIDIPAMSVSF</sequence>
<dbReference type="EMBL" id="STFG01000004">
    <property type="protein sequence ID" value="THU03666.1"/>
    <property type="molecule type" value="Genomic_DNA"/>
</dbReference>
<comment type="caution">
    <text evidence="1">The sequence shown here is derived from an EMBL/GenBank/DDBJ whole genome shotgun (WGS) entry which is preliminary data.</text>
</comment>
<reference evidence="1 2" key="1">
    <citation type="journal article" date="2015" name="Antonie Van Leeuwenhoek">
        <title>Lampropedia puyangensis sp. nov., isolated from symptomatic bark of Populus ? euramericana canker and emended description of Lampropedia hyalina (Ehrenberg 1832) Lee et al. 2004.</title>
        <authorList>
            <person name="Li Y."/>
            <person name="Wang T."/>
            <person name="Piao C.G."/>
            <person name="Wang L.F."/>
            <person name="Tian G.Z."/>
            <person name="Zhu T.H."/>
            <person name="Guo M.W."/>
        </authorList>
    </citation>
    <scope>NUCLEOTIDE SEQUENCE [LARGE SCALE GENOMIC DNA]</scope>
    <source>
        <strain evidence="1 2">2-bin</strain>
    </source>
</reference>